<accession>A0A1G1XRU9</accession>
<comment type="caution">
    <text evidence="1">The sequence shown here is derived from an EMBL/GenBank/DDBJ whole genome shotgun (WGS) entry which is preliminary data.</text>
</comment>
<evidence type="ECO:0000313" key="2">
    <source>
        <dbReference type="Proteomes" id="UP000176260"/>
    </source>
</evidence>
<protein>
    <submittedName>
        <fullName evidence="1">Uncharacterized protein</fullName>
    </submittedName>
</protein>
<gene>
    <name evidence="1" type="ORF">A2Y67_01455</name>
</gene>
<dbReference type="Proteomes" id="UP000176260">
    <property type="component" value="Unassembled WGS sequence"/>
</dbReference>
<organism evidence="1 2">
    <name type="scientific">Candidatus Buchananbacteria bacterium RBG_13_39_9</name>
    <dbReference type="NCBI Taxonomy" id="1797531"/>
    <lineage>
        <taxon>Bacteria</taxon>
        <taxon>Candidatus Buchananiibacteriota</taxon>
    </lineage>
</organism>
<sequence length="199" mass="23704">MEEKVEKIPAHRLFMELLVKFQKEEFKVTEWDILMWLRRVEIHQEIRAELAEFLICHWFKNFEINDRDLWGDYMSQAARIIVDLKAEDILLKAIKDQKFAVRESCNLKVIHILSLELTLADEQDKMKLLKEIVSYVLSEPPEYYIEDGYNECLRIVGKLKAIELIQTLVDLNSLTEAELEKWLEFRGYLVAISRENKEV</sequence>
<proteinExistence type="predicted"/>
<reference evidence="1 2" key="1">
    <citation type="journal article" date="2016" name="Nat. Commun.">
        <title>Thousands of microbial genomes shed light on interconnected biogeochemical processes in an aquifer system.</title>
        <authorList>
            <person name="Anantharaman K."/>
            <person name="Brown C.T."/>
            <person name="Hug L.A."/>
            <person name="Sharon I."/>
            <person name="Castelle C.J."/>
            <person name="Probst A.J."/>
            <person name="Thomas B.C."/>
            <person name="Singh A."/>
            <person name="Wilkins M.J."/>
            <person name="Karaoz U."/>
            <person name="Brodie E.L."/>
            <person name="Williams K.H."/>
            <person name="Hubbard S.S."/>
            <person name="Banfield J.F."/>
        </authorList>
    </citation>
    <scope>NUCLEOTIDE SEQUENCE [LARGE SCALE GENOMIC DNA]</scope>
</reference>
<dbReference type="EMBL" id="MHIA01000008">
    <property type="protein sequence ID" value="OGY42711.1"/>
    <property type="molecule type" value="Genomic_DNA"/>
</dbReference>
<dbReference type="AlphaFoldDB" id="A0A1G1XRU9"/>
<evidence type="ECO:0000313" key="1">
    <source>
        <dbReference type="EMBL" id="OGY42711.1"/>
    </source>
</evidence>
<name>A0A1G1XRU9_9BACT</name>